<dbReference type="SUPFAM" id="SSF53613">
    <property type="entry name" value="Ribokinase-like"/>
    <property type="match status" value="1"/>
</dbReference>
<dbReference type="Pfam" id="PF08543">
    <property type="entry name" value="Phos_pyr_kin"/>
    <property type="match status" value="1"/>
</dbReference>
<dbReference type="Proteomes" id="UP000217549">
    <property type="component" value="Chromosome I"/>
</dbReference>
<dbReference type="EMBL" id="LT907978">
    <property type="protein sequence ID" value="SOB71700.1"/>
    <property type="molecule type" value="Genomic_DNA"/>
</dbReference>
<dbReference type="EC" id="2.7.4.7" evidence="6"/>
<dbReference type="InterPro" id="IPR013749">
    <property type="entry name" value="PM/HMP-P_kinase-1"/>
</dbReference>
<dbReference type="GO" id="GO:0008902">
    <property type="term" value="F:hydroxymethylpyrimidine kinase activity"/>
    <property type="evidence" value="ECO:0007669"/>
    <property type="project" value="UniProtKB-EC"/>
</dbReference>
<sequence>MKTVLTIAGSDASGGAGIQADIKTLTVHKVYATSCITALTAQNTKGITGIMPVPPDFFEKQMDSVFSDIKPDAVKIGMIASKEQVEIIAKYLQKYSIKQVVADPVMISTSGTVLVEEKVREVLYEKLFPNISLLTPNLPETEFLSGRKITDRKTREKAAEIIAKRWNCAVLSKGGHSEQNADDFLYEKAFKCPKKVWYPACRIDNPNTHGTGCTLSSAIAANLAKGFSIEESVKKAKDYISGAIGAMLNLGQGNGPLDHMWDL</sequence>
<dbReference type="EC" id="2.7.1.49" evidence="5"/>
<dbReference type="FunFam" id="3.40.1190.20:FF:000003">
    <property type="entry name" value="Phosphomethylpyrimidine kinase ThiD"/>
    <property type="match status" value="1"/>
</dbReference>
<dbReference type="PANTHER" id="PTHR20858">
    <property type="entry name" value="PHOSPHOMETHYLPYRIMIDINE KINASE"/>
    <property type="match status" value="1"/>
</dbReference>
<evidence type="ECO:0000256" key="14">
    <source>
        <dbReference type="ARBA" id="ARBA00042102"/>
    </source>
</evidence>
<gene>
    <name evidence="17" type="ORF">EHLA_0963</name>
</gene>
<dbReference type="Gene3D" id="3.40.1190.20">
    <property type="match status" value="1"/>
</dbReference>
<feature type="domain" description="Pyridoxamine kinase/Phosphomethylpyrimidine kinase" evidence="16">
    <location>
        <begin position="11"/>
        <end position="258"/>
    </location>
</feature>
<comment type="catalytic activity">
    <reaction evidence="1">
        <text>4-amino-5-hydroxymethyl-2-methylpyrimidine + ATP = 4-amino-2-methyl-5-(phosphooxymethyl)pyrimidine + ADP + H(+)</text>
        <dbReference type="Rhea" id="RHEA:23096"/>
        <dbReference type="ChEBI" id="CHEBI:15378"/>
        <dbReference type="ChEBI" id="CHEBI:16892"/>
        <dbReference type="ChEBI" id="CHEBI:30616"/>
        <dbReference type="ChEBI" id="CHEBI:58354"/>
        <dbReference type="ChEBI" id="CHEBI:456216"/>
        <dbReference type="EC" id="2.7.1.49"/>
    </reaction>
</comment>
<keyword evidence="8 17" id="KW-0808">Transferase</keyword>
<dbReference type="InterPro" id="IPR004399">
    <property type="entry name" value="HMP/HMP-P_kinase_dom"/>
</dbReference>
<evidence type="ECO:0000256" key="2">
    <source>
        <dbReference type="ARBA" id="ARBA00000565"/>
    </source>
</evidence>
<organism evidence="17 18">
    <name type="scientific">Anaerobutyricum hallii</name>
    <dbReference type="NCBI Taxonomy" id="39488"/>
    <lineage>
        <taxon>Bacteria</taxon>
        <taxon>Bacillati</taxon>
        <taxon>Bacillota</taxon>
        <taxon>Clostridia</taxon>
        <taxon>Lachnospirales</taxon>
        <taxon>Lachnospiraceae</taxon>
        <taxon>Anaerobutyricum</taxon>
    </lineage>
</organism>
<evidence type="ECO:0000256" key="7">
    <source>
        <dbReference type="ARBA" id="ARBA00019161"/>
    </source>
</evidence>
<dbReference type="PANTHER" id="PTHR20858:SF17">
    <property type="entry name" value="HYDROXYMETHYLPYRIMIDINE_PHOSPHOMETHYLPYRIMIDINE KINASE THI20-RELATED"/>
    <property type="match status" value="1"/>
</dbReference>
<evidence type="ECO:0000256" key="9">
    <source>
        <dbReference type="ARBA" id="ARBA00022741"/>
    </source>
</evidence>
<dbReference type="GO" id="GO:0005829">
    <property type="term" value="C:cytosol"/>
    <property type="evidence" value="ECO:0007669"/>
    <property type="project" value="TreeGrafter"/>
</dbReference>
<dbReference type="GO" id="GO:0005524">
    <property type="term" value="F:ATP binding"/>
    <property type="evidence" value="ECO:0007669"/>
    <property type="project" value="UniProtKB-KW"/>
</dbReference>
<dbReference type="STRING" id="39488.ERS852450_02339"/>
<evidence type="ECO:0000256" key="15">
    <source>
        <dbReference type="ARBA" id="ARBA00043176"/>
    </source>
</evidence>
<evidence type="ECO:0000256" key="8">
    <source>
        <dbReference type="ARBA" id="ARBA00022679"/>
    </source>
</evidence>
<name>A0A285PV74_9FIRM</name>
<comment type="pathway">
    <text evidence="13">Cofactor biosynthesis; thiamine diphosphate biosynthesis; 4-amino-2-methyl-5-diphosphomethylpyrimidine from 5-amino-1-(5-phospho-D-ribosyl)imidazole: step 2/3.</text>
</comment>
<keyword evidence="18" id="KW-1185">Reference proteome</keyword>
<evidence type="ECO:0000256" key="13">
    <source>
        <dbReference type="ARBA" id="ARBA00037917"/>
    </source>
</evidence>
<evidence type="ECO:0000313" key="17">
    <source>
        <dbReference type="EMBL" id="SOB71700.1"/>
    </source>
</evidence>
<dbReference type="GO" id="GO:0009228">
    <property type="term" value="P:thiamine biosynthetic process"/>
    <property type="evidence" value="ECO:0007669"/>
    <property type="project" value="UniProtKB-KW"/>
</dbReference>
<proteinExistence type="inferred from homology"/>
<keyword evidence="11" id="KW-0067">ATP-binding</keyword>
<evidence type="ECO:0000256" key="1">
    <source>
        <dbReference type="ARBA" id="ARBA00000151"/>
    </source>
</evidence>
<comment type="catalytic activity">
    <reaction evidence="2">
        <text>4-amino-2-methyl-5-(phosphooxymethyl)pyrimidine + ATP = 4-amino-2-methyl-5-(diphosphooxymethyl)pyrimidine + ADP</text>
        <dbReference type="Rhea" id="RHEA:19893"/>
        <dbReference type="ChEBI" id="CHEBI:30616"/>
        <dbReference type="ChEBI" id="CHEBI:57841"/>
        <dbReference type="ChEBI" id="CHEBI:58354"/>
        <dbReference type="ChEBI" id="CHEBI:456216"/>
        <dbReference type="EC" id="2.7.4.7"/>
    </reaction>
</comment>
<comment type="similarity">
    <text evidence="4">Belongs to the ThiD family.</text>
</comment>
<reference evidence="18" key="1">
    <citation type="submission" date="2017-09" db="EMBL/GenBank/DDBJ databases">
        <authorList>
            <person name="Shetty A S."/>
        </authorList>
    </citation>
    <scope>NUCLEOTIDE SEQUENCE [LARGE SCALE GENOMIC DNA]</scope>
</reference>
<keyword evidence="12" id="KW-0784">Thiamine biosynthesis</keyword>
<dbReference type="KEGG" id="ehl:EHLA_0963"/>
<evidence type="ECO:0000256" key="11">
    <source>
        <dbReference type="ARBA" id="ARBA00022840"/>
    </source>
</evidence>
<keyword evidence="10 17" id="KW-0418">Kinase</keyword>
<accession>A0A285PV74</accession>
<evidence type="ECO:0000256" key="10">
    <source>
        <dbReference type="ARBA" id="ARBA00022777"/>
    </source>
</evidence>
<dbReference type="CDD" id="cd01169">
    <property type="entry name" value="HMPP_kinase"/>
    <property type="match status" value="1"/>
</dbReference>
<evidence type="ECO:0000256" key="5">
    <source>
        <dbReference type="ARBA" id="ARBA00012135"/>
    </source>
</evidence>
<evidence type="ECO:0000256" key="12">
    <source>
        <dbReference type="ARBA" id="ARBA00022977"/>
    </source>
</evidence>
<keyword evidence="9" id="KW-0547">Nucleotide-binding</keyword>
<evidence type="ECO:0000256" key="3">
    <source>
        <dbReference type="ARBA" id="ARBA00004769"/>
    </source>
</evidence>
<dbReference type="GO" id="GO:0008972">
    <property type="term" value="F:phosphomethylpyrimidine kinase activity"/>
    <property type="evidence" value="ECO:0007669"/>
    <property type="project" value="UniProtKB-EC"/>
</dbReference>
<dbReference type="AlphaFoldDB" id="A0A285PV74"/>
<dbReference type="RefSeq" id="WP_096239512.1">
    <property type="nucleotide sequence ID" value="NZ_LT907978.1"/>
</dbReference>
<evidence type="ECO:0000256" key="6">
    <source>
        <dbReference type="ARBA" id="ARBA00012963"/>
    </source>
</evidence>
<dbReference type="InterPro" id="IPR029056">
    <property type="entry name" value="Ribokinase-like"/>
</dbReference>
<dbReference type="NCBIfam" id="TIGR00097">
    <property type="entry name" value="HMP-P_kinase"/>
    <property type="match status" value="1"/>
</dbReference>
<evidence type="ECO:0000313" key="18">
    <source>
        <dbReference type="Proteomes" id="UP000217549"/>
    </source>
</evidence>
<comment type="pathway">
    <text evidence="3">Cofactor biosynthesis; thiamine diphosphate biosynthesis; 4-amino-2-methyl-5-diphosphomethylpyrimidine from 5-amino-1-(5-phospho-D-ribosyl)imidazole: step 3/3.</text>
</comment>
<protein>
    <recommendedName>
        <fullName evidence="7">Hydroxymethylpyrimidine/phosphomethylpyrimidine kinase</fullName>
        <ecNumber evidence="5">2.7.1.49</ecNumber>
        <ecNumber evidence="6">2.7.4.7</ecNumber>
    </recommendedName>
    <alternativeName>
        <fullName evidence="14">Hydroxymethylpyrimidine kinase</fullName>
    </alternativeName>
    <alternativeName>
        <fullName evidence="15">Hydroxymethylpyrimidine phosphate kinase</fullName>
    </alternativeName>
</protein>
<evidence type="ECO:0000256" key="4">
    <source>
        <dbReference type="ARBA" id="ARBA00009879"/>
    </source>
</evidence>
<evidence type="ECO:0000259" key="16">
    <source>
        <dbReference type="Pfam" id="PF08543"/>
    </source>
</evidence>